<evidence type="ECO:0000313" key="3">
    <source>
        <dbReference type="Proteomes" id="UP000195402"/>
    </source>
</evidence>
<evidence type="ECO:0000256" key="1">
    <source>
        <dbReference type="SAM" id="MobiDB-lite"/>
    </source>
</evidence>
<dbReference type="EMBL" id="MVGT01001064">
    <property type="protein sequence ID" value="OVA13974.1"/>
    <property type="molecule type" value="Genomic_DNA"/>
</dbReference>
<dbReference type="FunCoup" id="A0A200QU59">
    <property type="interactions" value="66"/>
</dbReference>
<feature type="region of interest" description="Disordered" evidence="1">
    <location>
        <begin position="31"/>
        <end position="63"/>
    </location>
</feature>
<dbReference type="OMA" id="EMVHDAS"/>
<dbReference type="GO" id="GO:0007346">
    <property type="term" value="P:regulation of mitotic cell cycle"/>
    <property type="evidence" value="ECO:0007669"/>
    <property type="project" value="InterPro"/>
</dbReference>
<dbReference type="InterPro" id="IPR039326">
    <property type="entry name" value="Patronus"/>
</dbReference>
<gene>
    <name evidence="2" type="ORF">BVC80_1787g46</name>
</gene>
<reference evidence="2 3" key="1">
    <citation type="journal article" date="2017" name="Mol. Plant">
        <title>The Genome of Medicinal Plant Macleaya cordata Provides New Insights into Benzylisoquinoline Alkaloids Metabolism.</title>
        <authorList>
            <person name="Liu X."/>
            <person name="Liu Y."/>
            <person name="Huang P."/>
            <person name="Ma Y."/>
            <person name="Qing Z."/>
            <person name="Tang Q."/>
            <person name="Cao H."/>
            <person name="Cheng P."/>
            <person name="Zheng Y."/>
            <person name="Yuan Z."/>
            <person name="Zhou Y."/>
            <person name="Liu J."/>
            <person name="Tang Z."/>
            <person name="Zhuo Y."/>
            <person name="Zhang Y."/>
            <person name="Yu L."/>
            <person name="Huang J."/>
            <person name="Yang P."/>
            <person name="Peng Q."/>
            <person name="Zhang J."/>
            <person name="Jiang W."/>
            <person name="Zhang Z."/>
            <person name="Lin K."/>
            <person name="Ro D.K."/>
            <person name="Chen X."/>
            <person name="Xiong X."/>
            <person name="Shang Y."/>
            <person name="Huang S."/>
            <person name="Zeng J."/>
        </authorList>
    </citation>
    <scope>NUCLEOTIDE SEQUENCE [LARGE SCALE GENOMIC DNA]</scope>
    <source>
        <strain evidence="3">cv. BLH2017</strain>
        <tissue evidence="2">Root</tissue>
    </source>
</reference>
<dbReference type="InParanoid" id="A0A200QU59"/>
<dbReference type="OrthoDB" id="1902316at2759"/>
<dbReference type="Proteomes" id="UP000195402">
    <property type="component" value="Unassembled WGS sequence"/>
</dbReference>
<keyword evidence="3" id="KW-1185">Reference proteome</keyword>
<sequence>MATWTRAMIQDENLNAHFRATSIGKDTNFSKAKKTTTGLGGRKPLSNITHSGQASPPKAVKKNHTKKLDCFVEENSLYSKGDSVGGISIVSQKKAGLGGGGGRRALSDLTNSKKLSLQQESKKSYSKKLNDIAEEECLHNHHECIKSQKSGMDNKFLLKILGFDDDLSMQLSTPCLVPASVPPKVDSSAPLWHLEYDEPPELLSEDWFPSRCQTPEHPITSPFQNRYASSPTLMLLLSP</sequence>
<proteinExistence type="predicted"/>
<organism evidence="2 3">
    <name type="scientific">Macleaya cordata</name>
    <name type="common">Five-seeded plume-poppy</name>
    <name type="synonym">Bocconia cordata</name>
    <dbReference type="NCBI Taxonomy" id="56857"/>
    <lineage>
        <taxon>Eukaryota</taxon>
        <taxon>Viridiplantae</taxon>
        <taxon>Streptophyta</taxon>
        <taxon>Embryophyta</taxon>
        <taxon>Tracheophyta</taxon>
        <taxon>Spermatophyta</taxon>
        <taxon>Magnoliopsida</taxon>
        <taxon>Ranunculales</taxon>
        <taxon>Papaveraceae</taxon>
        <taxon>Papaveroideae</taxon>
        <taxon>Macleaya</taxon>
    </lineage>
</organism>
<dbReference type="PANTHER" id="PTHR35125">
    <property type="entry name" value="NEURON NAVIGATOR 1-LIKE-RELATED"/>
    <property type="match status" value="1"/>
</dbReference>
<dbReference type="AlphaFoldDB" id="A0A200QU59"/>
<protein>
    <submittedName>
        <fullName evidence="2">Uncharacterized protein</fullName>
    </submittedName>
</protein>
<evidence type="ECO:0000313" key="2">
    <source>
        <dbReference type="EMBL" id="OVA13974.1"/>
    </source>
</evidence>
<dbReference type="PANTHER" id="PTHR35125:SF2">
    <property type="entry name" value="PROTEIN PATRONUS 2-LIKE"/>
    <property type="match status" value="1"/>
</dbReference>
<accession>A0A200QU59</accession>
<comment type="caution">
    <text evidence="2">The sequence shown here is derived from an EMBL/GenBank/DDBJ whole genome shotgun (WGS) entry which is preliminary data.</text>
</comment>
<name>A0A200QU59_MACCD</name>